<evidence type="ECO:0000256" key="9">
    <source>
        <dbReference type="ARBA" id="ARBA00024448"/>
    </source>
</evidence>
<protein>
    <recommendedName>
        <fullName evidence="14">Oxidized purine nucleoside triphosphate hydrolase</fullName>
        <ecNumber evidence="13">3.6.1.56</ecNumber>
    </recommendedName>
    <alternativeName>
        <fullName evidence="18">2-hydroxy-dATP diphosphatase</fullName>
    </alternativeName>
    <alternativeName>
        <fullName evidence="17">7,8-dihydro-8-oxoguanine triphosphatase</fullName>
    </alternativeName>
    <alternativeName>
        <fullName evidence="16">8-oxo-dGTPase</fullName>
    </alternativeName>
    <alternativeName>
        <fullName evidence="19">Methylated purine nucleoside triphosphate hydrolase</fullName>
    </alternativeName>
    <alternativeName>
        <fullName evidence="15">Nucleoside diphosphate-linked moiety X motif 1</fullName>
    </alternativeName>
</protein>
<evidence type="ECO:0000256" key="18">
    <source>
        <dbReference type="ARBA" id="ARBA00031927"/>
    </source>
</evidence>
<evidence type="ECO:0000313" key="26">
    <source>
        <dbReference type="Proteomes" id="UP001221757"/>
    </source>
</evidence>
<dbReference type="PANTHER" id="PTHR43758">
    <property type="entry name" value="7,8-DIHYDRO-8-OXOGUANINE TRIPHOSPHATASE"/>
    <property type="match status" value="1"/>
</dbReference>
<evidence type="ECO:0000256" key="6">
    <source>
        <dbReference type="ARBA" id="ARBA00022801"/>
    </source>
</evidence>
<dbReference type="GO" id="GO:0008828">
    <property type="term" value="F:dATP diphosphatase activity"/>
    <property type="evidence" value="ECO:0007669"/>
    <property type="project" value="UniProtKB-EC"/>
</dbReference>
<evidence type="ECO:0000256" key="2">
    <source>
        <dbReference type="ARBA" id="ARBA00004123"/>
    </source>
</evidence>
<comment type="catalytic activity">
    <reaction evidence="12">
        <text>2-oxo-ATP + H2O = 2-oxo-AMP + diphosphate + H(+)</text>
        <dbReference type="Rhea" id="RHEA:67392"/>
        <dbReference type="ChEBI" id="CHEBI:15377"/>
        <dbReference type="ChEBI" id="CHEBI:15378"/>
        <dbReference type="ChEBI" id="CHEBI:33019"/>
        <dbReference type="ChEBI" id="CHEBI:71395"/>
        <dbReference type="ChEBI" id="CHEBI:172878"/>
    </reaction>
    <physiologicalReaction direction="left-to-right" evidence="12">
        <dbReference type="Rhea" id="RHEA:67393"/>
    </physiologicalReaction>
</comment>
<sequence length="193" mass="21922">MNSMDAKPPGIIDEVKMVHGGGSGDWFPAEEIRKYTNVFLIQGDRLLLGYKKRGLGIHKYNGFGGKVEPNESTLDAAQRELQEEAGIIAPLEHAGTLLFVVPGSKWAHIDIFRAEEYSGTIAESDEMRPEWFNKGEIPFDNMWDTDRYWLPLLLANRPFSGRADYEKKGEDFILKKWWFGINPNTVSQANQCI</sequence>
<dbReference type="EMBL" id="JARKIE010000190">
    <property type="protein sequence ID" value="KAJ7669019.1"/>
    <property type="molecule type" value="Genomic_DNA"/>
</dbReference>
<evidence type="ECO:0000256" key="4">
    <source>
        <dbReference type="ARBA" id="ARBA00011245"/>
    </source>
</evidence>
<comment type="catalytic activity">
    <reaction evidence="10">
        <text>2-oxo-dATP + H2O = 2-oxo-dAMP + diphosphate + H(+)</text>
        <dbReference type="Rhea" id="RHEA:31583"/>
        <dbReference type="ChEBI" id="CHEBI:15377"/>
        <dbReference type="ChEBI" id="CHEBI:15378"/>
        <dbReference type="ChEBI" id="CHEBI:33019"/>
        <dbReference type="ChEBI" id="CHEBI:63212"/>
        <dbReference type="ChEBI" id="CHEBI:77897"/>
        <dbReference type="EC" id="3.6.1.56"/>
    </reaction>
    <physiologicalReaction direction="left-to-right" evidence="10">
        <dbReference type="Rhea" id="RHEA:31584"/>
    </physiologicalReaction>
</comment>
<evidence type="ECO:0000256" key="7">
    <source>
        <dbReference type="ARBA" id="ARBA00022842"/>
    </source>
</evidence>
<dbReference type="Gene3D" id="3.90.79.10">
    <property type="entry name" value="Nucleoside Triphosphate Pyrophosphohydrolase"/>
    <property type="match status" value="1"/>
</dbReference>
<dbReference type="GO" id="GO:0042262">
    <property type="term" value="P:DNA protection"/>
    <property type="evidence" value="ECO:0007669"/>
    <property type="project" value="InterPro"/>
</dbReference>
<comment type="cofactor">
    <cofactor evidence="1">
        <name>Mg(2+)</name>
        <dbReference type="ChEBI" id="CHEBI:18420"/>
    </cofactor>
</comment>
<dbReference type="GO" id="GO:0008413">
    <property type="term" value="F:8-oxo-7,8-dihydroguanosine triphosphate pyrophosphatase activity"/>
    <property type="evidence" value="ECO:0007669"/>
    <property type="project" value="InterPro"/>
</dbReference>
<evidence type="ECO:0000259" key="24">
    <source>
        <dbReference type="PROSITE" id="PS51462"/>
    </source>
</evidence>
<dbReference type="InterPro" id="IPR020084">
    <property type="entry name" value="NUDIX_hydrolase_CS"/>
</dbReference>
<evidence type="ECO:0000256" key="17">
    <source>
        <dbReference type="ARBA" id="ARBA00030682"/>
    </source>
</evidence>
<dbReference type="EC" id="3.6.1.56" evidence="13"/>
<proteinExistence type="inferred from homology"/>
<evidence type="ECO:0000256" key="19">
    <source>
        <dbReference type="ARBA" id="ARBA00032071"/>
    </source>
</evidence>
<evidence type="ECO:0000256" key="20">
    <source>
        <dbReference type="ARBA" id="ARBA00048002"/>
    </source>
</evidence>
<evidence type="ECO:0000256" key="15">
    <source>
        <dbReference type="ARBA" id="ARBA00029673"/>
    </source>
</evidence>
<evidence type="ECO:0000256" key="22">
    <source>
        <dbReference type="ARBA" id="ARBA00049032"/>
    </source>
</evidence>
<dbReference type="Proteomes" id="UP001221757">
    <property type="component" value="Unassembled WGS sequence"/>
</dbReference>
<comment type="catalytic activity">
    <reaction evidence="21">
        <text>O(6)-methyl-dGTP + H2O = O(6)-methyl-dGMP + diphosphate + H(+)</text>
        <dbReference type="Rhea" id="RHEA:67600"/>
        <dbReference type="ChEBI" id="CHEBI:15377"/>
        <dbReference type="ChEBI" id="CHEBI:15378"/>
        <dbReference type="ChEBI" id="CHEBI:33019"/>
        <dbReference type="ChEBI" id="CHEBI:169974"/>
        <dbReference type="ChEBI" id="CHEBI:169975"/>
    </reaction>
    <physiologicalReaction direction="left-to-right" evidence="21">
        <dbReference type="Rhea" id="RHEA:67601"/>
    </physiologicalReaction>
</comment>
<evidence type="ECO:0000256" key="3">
    <source>
        <dbReference type="ARBA" id="ARBA00005582"/>
    </source>
</evidence>
<evidence type="ECO:0000256" key="12">
    <source>
        <dbReference type="ARBA" id="ARBA00024596"/>
    </source>
</evidence>
<evidence type="ECO:0000256" key="1">
    <source>
        <dbReference type="ARBA" id="ARBA00001946"/>
    </source>
</evidence>
<dbReference type="InterPro" id="IPR003563">
    <property type="entry name" value="8ODP"/>
</dbReference>
<comment type="catalytic activity">
    <reaction evidence="11">
        <text>8-oxo-dGTP + H2O = 8-oxo-dGMP + diphosphate + H(+)</text>
        <dbReference type="Rhea" id="RHEA:31575"/>
        <dbReference type="ChEBI" id="CHEBI:15377"/>
        <dbReference type="ChEBI" id="CHEBI:15378"/>
        <dbReference type="ChEBI" id="CHEBI:33019"/>
        <dbReference type="ChEBI" id="CHEBI:63224"/>
        <dbReference type="ChEBI" id="CHEBI:77896"/>
    </reaction>
    <physiologicalReaction direction="left-to-right" evidence="11">
        <dbReference type="Rhea" id="RHEA:31576"/>
    </physiologicalReaction>
</comment>
<evidence type="ECO:0000256" key="5">
    <source>
        <dbReference type="ARBA" id="ARBA00022723"/>
    </source>
</evidence>
<reference evidence="25" key="1">
    <citation type="submission" date="2023-03" db="EMBL/GenBank/DDBJ databases">
        <title>Massive genome expansion in bonnet fungi (Mycena s.s.) driven by repeated elements and novel gene families across ecological guilds.</title>
        <authorList>
            <consortium name="Lawrence Berkeley National Laboratory"/>
            <person name="Harder C.B."/>
            <person name="Miyauchi S."/>
            <person name="Viragh M."/>
            <person name="Kuo A."/>
            <person name="Thoen E."/>
            <person name="Andreopoulos B."/>
            <person name="Lu D."/>
            <person name="Skrede I."/>
            <person name="Drula E."/>
            <person name="Henrissat B."/>
            <person name="Morin E."/>
            <person name="Kohler A."/>
            <person name="Barry K."/>
            <person name="LaButti K."/>
            <person name="Morin E."/>
            <person name="Salamov A."/>
            <person name="Lipzen A."/>
            <person name="Mereny Z."/>
            <person name="Hegedus B."/>
            <person name="Baldrian P."/>
            <person name="Stursova M."/>
            <person name="Weitz H."/>
            <person name="Taylor A."/>
            <person name="Grigoriev I.V."/>
            <person name="Nagy L.G."/>
            <person name="Martin F."/>
            <person name="Kauserud H."/>
        </authorList>
    </citation>
    <scope>NUCLEOTIDE SEQUENCE</scope>
    <source>
        <strain evidence="25">CBHHK067</strain>
    </source>
</reference>
<keyword evidence="6 25" id="KW-0378">Hydrolase</keyword>
<gene>
    <name evidence="25" type="ORF">B0H17DRAFT_1087147</name>
</gene>
<dbReference type="SUPFAM" id="SSF55811">
    <property type="entry name" value="Nudix"/>
    <property type="match status" value="1"/>
</dbReference>
<comment type="function">
    <text evidence="23">Oxidized purine nucleoside triphosphate hydrolase which is a prominent sanitizer of the oxidized nucleotide pool. Catalyzes the hydrolysis of 2-oxo-dATP (2-hydroxy-dATP) into 2-oxo-dAMP. Also has a significant hydrolase activity toward 2-oxo-ATP, 8-oxo-dGTP and 8-oxo-dATP. Through the hydrolysis of oxidized purine nucleoside triphosphates, prevents their incorporation into DNA and the subsequent transversions A:T to C:G and G:C to T:A. Also catalyzes the hydrolysis of methylated purine nucleoside triphosphate preventing their integration into DNA. Through this antimutagenic activity protects cells from oxidative stress.</text>
</comment>
<dbReference type="PANTHER" id="PTHR43758:SF2">
    <property type="entry name" value="OXIDIZED PURINE NUCLEOSIDE TRIPHOSPHATE HYDROLASE"/>
    <property type="match status" value="1"/>
</dbReference>
<dbReference type="GO" id="GO:0046872">
    <property type="term" value="F:metal ion binding"/>
    <property type="evidence" value="ECO:0007669"/>
    <property type="project" value="UniProtKB-KW"/>
</dbReference>
<keyword evidence="26" id="KW-1185">Reference proteome</keyword>
<dbReference type="PRINTS" id="PR01403">
    <property type="entry name" value="8OXTPHPHTASE"/>
</dbReference>
<dbReference type="PROSITE" id="PS51462">
    <property type="entry name" value="NUDIX"/>
    <property type="match status" value="1"/>
</dbReference>
<comment type="caution">
    <text evidence="25">The sequence shown here is derived from an EMBL/GenBank/DDBJ whole genome shotgun (WGS) entry which is preliminary data.</text>
</comment>
<dbReference type="Pfam" id="PF00293">
    <property type="entry name" value="NUDIX"/>
    <property type="match status" value="1"/>
</dbReference>
<dbReference type="GO" id="GO:0005634">
    <property type="term" value="C:nucleus"/>
    <property type="evidence" value="ECO:0007669"/>
    <property type="project" value="UniProtKB-SubCell"/>
</dbReference>
<accession>A0AAD7CXQ6</accession>
<evidence type="ECO:0000256" key="8">
    <source>
        <dbReference type="ARBA" id="ARBA00023242"/>
    </source>
</evidence>
<comment type="catalytic activity">
    <reaction evidence="20">
        <text>N(6)-methyl-ATP + H2O = N(6)-methyl-AMP + diphosphate + H(+)</text>
        <dbReference type="Rhea" id="RHEA:67608"/>
        <dbReference type="ChEBI" id="CHEBI:15377"/>
        <dbReference type="ChEBI" id="CHEBI:15378"/>
        <dbReference type="ChEBI" id="CHEBI:33019"/>
        <dbReference type="ChEBI" id="CHEBI:144842"/>
        <dbReference type="ChEBI" id="CHEBI:172873"/>
    </reaction>
    <physiologicalReaction direction="left-to-right" evidence="20">
        <dbReference type="Rhea" id="RHEA:67609"/>
    </physiologicalReaction>
</comment>
<comment type="similarity">
    <text evidence="3">Belongs to the Nudix hydrolase family.</text>
</comment>
<comment type="subcellular location">
    <subcellularLocation>
        <location evidence="2">Nucleus</location>
    </subcellularLocation>
</comment>
<evidence type="ECO:0000256" key="16">
    <source>
        <dbReference type="ARBA" id="ARBA00030634"/>
    </source>
</evidence>
<evidence type="ECO:0000256" key="23">
    <source>
        <dbReference type="ARBA" id="ARBA00053094"/>
    </source>
</evidence>
<keyword evidence="5" id="KW-0479">Metal-binding</keyword>
<comment type="catalytic activity">
    <reaction evidence="9">
        <text>8-oxo-dATP + H2O = 8-oxo-dAMP + diphosphate + H(+)</text>
        <dbReference type="Rhea" id="RHEA:65396"/>
        <dbReference type="ChEBI" id="CHEBI:15377"/>
        <dbReference type="ChEBI" id="CHEBI:15378"/>
        <dbReference type="ChEBI" id="CHEBI:33019"/>
        <dbReference type="ChEBI" id="CHEBI:71361"/>
        <dbReference type="ChEBI" id="CHEBI:172871"/>
    </reaction>
    <physiologicalReaction direction="left-to-right" evidence="9">
        <dbReference type="Rhea" id="RHEA:65397"/>
    </physiologicalReaction>
</comment>
<dbReference type="PROSITE" id="PS00893">
    <property type="entry name" value="NUDIX_BOX"/>
    <property type="match status" value="1"/>
</dbReference>
<keyword evidence="8" id="KW-0539">Nucleus</keyword>
<feature type="domain" description="Nudix hydrolase" evidence="24">
    <location>
        <begin position="31"/>
        <end position="155"/>
    </location>
</feature>
<dbReference type="InterPro" id="IPR000086">
    <property type="entry name" value="NUDIX_hydrolase_dom"/>
</dbReference>
<dbReference type="AlphaFoldDB" id="A0AAD7CXQ6"/>
<keyword evidence="7" id="KW-0460">Magnesium</keyword>
<comment type="catalytic activity">
    <reaction evidence="22">
        <text>N(6)-methyl-dATP + H2O = N(6)-methyl-dAMP + diphosphate + H(+)</text>
        <dbReference type="Rhea" id="RHEA:67604"/>
        <dbReference type="ChEBI" id="CHEBI:15377"/>
        <dbReference type="ChEBI" id="CHEBI:15378"/>
        <dbReference type="ChEBI" id="CHEBI:33019"/>
        <dbReference type="ChEBI" id="CHEBI:169976"/>
        <dbReference type="ChEBI" id="CHEBI:172872"/>
    </reaction>
    <physiologicalReaction direction="left-to-right" evidence="22">
        <dbReference type="Rhea" id="RHEA:67605"/>
    </physiologicalReaction>
</comment>
<dbReference type="InterPro" id="IPR015797">
    <property type="entry name" value="NUDIX_hydrolase-like_dom_sf"/>
</dbReference>
<organism evidence="25 26">
    <name type="scientific">Mycena rosella</name>
    <name type="common">Pink bonnet</name>
    <name type="synonym">Agaricus rosellus</name>
    <dbReference type="NCBI Taxonomy" id="1033263"/>
    <lineage>
        <taxon>Eukaryota</taxon>
        <taxon>Fungi</taxon>
        <taxon>Dikarya</taxon>
        <taxon>Basidiomycota</taxon>
        <taxon>Agaricomycotina</taxon>
        <taxon>Agaricomycetes</taxon>
        <taxon>Agaricomycetidae</taxon>
        <taxon>Agaricales</taxon>
        <taxon>Marasmiineae</taxon>
        <taxon>Mycenaceae</taxon>
        <taxon>Mycena</taxon>
    </lineage>
</organism>
<evidence type="ECO:0000256" key="14">
    <source>
        <dbReference type="ARBA" id="ARBA00026218"/>
    </source>
</evidence>
<dbReference type="CDD" id="cd03427">
    <property type="entry name" value="NUDIX_MTH1_Nudt1"/>
    <property type="match status" value="1"/>
</dbReference>
<evidence type="ECO:0000256" key="10">
    <source>
        <dbReference type="ARBA" id="ARBA00024459"/>
    </source>
</evidence>
<evidence type="ECO:0000256" key="11">
    <source>
        <dbReference type="ARBA" id="ARBA00024486"/>
    </source>
</evidence>
<comment type="subunit">
    <text evidence="4">Monomer.</text>
</comment>
<name>A0AAD7CXQ6_MYCRO</name>
<evidence type="ECO:0000256" key="21">
    <source>
        <dbReference type="ARBA" id="ARBA00048894"/>
    </source>
</evidence>
<evidence type="ECO:0000313" key="25">
    <source>
        <dbReference type="EMBL" id="KAJ7669019.1"/>
    </source>
</evidence>
<evidence type="ECO:0000256" key="13">
    <source>
        <dbReference type="ARBA" id="ARBA00026103"/>
    </source>
</evidence>
<dbReference type="GO" id="GO:0005737">
    <property type="term" value="C:cytoplasm"/>
    <property type="evidence" value="ECO:0007669"/>
    <property type="project" value="TreeGrafter"/>
</dbReference>